<dbReference type="GO" id="GO:0006355">
    <property type="term" value="P:regulation of DNA-templated transcription"/>
    <property type="evidence" value="ECO:0007669"/>
    <property type="project" value="InterPro"/>
</dbReference>
<dbReference type="Proteomes" id="UP000028186">
    <property type="component" value="Chromosome I"/>
</dbReference>
<dbReference type="AlphaFoldDB" id="A0A068T570"/>
<dbReference type="InterPro" id="IPR016032">
    <property type="entry name" value="Sig_transdc_resp-reg_C-effctor"/>
</dbReference>
<protein>
    <submittedName>
        <fullName evidence="2">DNA-binding protein with HTH domain</fullName>
    </submittedName>
</protein>
<dbReference type="KEGG" id="ngl:RG1141_CH08360"/>
<organism evidence="2 3">
    <name type="scientific">Neorhizobium galegae bv. officinalis bv. officinalis str. HAMBI 1141</name>
    <dbReference type="NCBI Taxonomy" id="1028801"/>
    <lineage>
        <taxon>Bacteria</taxon>
        <taxon>Pseudomonadati</taxon>
        <taxon>Pseudomonadota</taxon>
        <taxon>Alphaproteobacteria</taxon>
        <taxon>Hyphomicrobiales</taxon>
        <taxon>Rhizobiaceae</taxon>
        <taxon>Rhizobium/Agrobacterium group</taxon>
        <taxon>Neorhizobium</taxon>
    </lineage>
</organism>
<dbReference type="EMBL" id="HG938355">
    <property type="protein sequence ID" value="CDN53196.1"/>
    <property type="molecule type" value="Genomic_DNA"/>
</dbReference>
<dbReference type="HOGENOM" id="CLU_037939_1_0_5"/>
<dbReference type="PATRIC" id="fig|1028801.3.peg.854"/>
<dbReference type="InterPro" id="IPR000792">
    <property type="entry name" value="Tscrpt_reg_LuxR_C"/>
</dbReference>
<dbReference type="eggNOG" id="COG2771">
    <property type="taxonomic scope" value="Bacteria"/>
</dbReference>
<reference evidence="3" key="1">
    <citation type="journal article" date="2014" name="BMC Genomics">
        <title>Genome sequencing of two Neorhizobium galegae strains reveals a noeT gene responsible for the unusual acetylation of the nodulation factors.</title>
        <authorList>
            <person name="Osterman J."/>
            <person name="Marsh J."/>
            <person name="Laine P.K."/>
            <person name="Zeng Z."/>
            <person name="Alatalo E."/>
            <person name="Sullivan J.T."/>
            <person name="Young J.P."/>
            <person name="Thomas-Oates J."/>
            <person name="Paulin L."/>
            <person name="Lindstrom K."/>
        </authorList>
    </citation>
    <scope>NUCLEOTIDE SEQUENCE [LARGE SCALE GENOMIC DNA]</scope>
    <source>
        <strain evidence="3">HAMBI 1141</strain>
    </source>
</reference>
<dbReference type="InterPro" id="IPR036388">
    <property type="entry name" value="WH-like_DNA-bd_sf"/>
</dbReference>
<proteinExistence type="predicted"/>
<feature type="domain" description="HTH luxR-type" evidence="1">
    <location>
        <begin position="294"/>
        <end position="359"/>
    </location>
</feature>
<name>A0A068T570_NEOGA</name>
<evidence type="ECO:0000313" key="2">
    <source>
        <dbReference type="EMBL" id="CDN53196.1"/>
    </source>
</evidence>
<keyword evidence="2" id="KW-0238">DNA-binding</keyword>
<evidence type="ECO:0000259" key="1">
    <source>
        <dbReference type="PROSITE" id="PS50043"/>
    </source>
</evidence>
<dbReference type="GO" id="GO:0003677">
    <property type="term" value="F:DNA binding"/>
    <property type="evidence" value="ECO:0007669"/>
    <property type="project" value="UniProtKB-KW"/>
</dbReference>
<dbReference type="RefSeq" id="WP_051899668.1">
    <property type="nucleotide sequence ID" value="NZ_HG938355.1"/>
</dbReference>
<gene>
    <name evidence="2" type="ORF">RG1141_CH08360</name>
</gene>
<dbReference type="Gene3D" id="1.10.10.10">
    <property type="entry name" value="Winged helix-like DNA-binding domain superfamily/Winged helix DNA-binding domain"/>
    <property type="match status" value="1"/>
</dbReference>
<sequence length="371" mass="39986">MNAEGTLADRLYEAALVPELWTETCERIALEAGSSTASIFTVDGSGNHRYVTTPNIAEAFAQFVQSDARLDNVRPLRAMQRSPFSFVRVTDLLSAEEFANDAIQRDIIEPHGMQWEAGWAFQEPTGHVIVITLMRAKGLTHFSDEQLARLDLLKPDIARAAYMSSRLAFNEARSMTETLSMLGLPAAVIGDAGRAIAMNPEMETLSPRIRTGAGDRLILEGVGANALLEEAIEHYKAQAAPAVQSLPMAGRAGAPPLILHLLPVRRAARDIFSRSMAVLAVTQVGQVGPPDMRVLCGLFDLTPAEARVARAIAMAQTPEMIAASLGISLETARSHLKKIMLKTGTTRQAELVLLLSGLNAPNFSGGGRPEP</sequence>
<accession>A0A068T570</accession>
<dbReference type="SMART" id="SM00421">
    <property type="entry name" value="HTH_LUXR"/>
    <property type="match status" value="1"/>
</dbReference>
<evidence type="ECO:0000313" key="3">
    <source>
        <dbReference type="Proteomes" id="UP000028186"/>
    </source>
</evidence>
<dbReference type="Pfam" id="PF00196">
    <property type="entry name" value="GerE"/>
    <property type="match status" value="1"/>
</dbReference>
<dbReference type="PROSITE" id="PS50043">
    <property type="entry name" value="HTH_LUXR_2"/>
    <property type="match status" value="1"/>
</dbReference>
<dbReference type="SUPFAM" id="SSF46894">
    <property type="entry name" value="C-terminal effector domain of the bipartite response regulators"/>
    <property type="match status" value="1"/>
</dbReference>